<keyword evidence="3" id="KW-1185">Reference proteome</keyword>
<name>A0AAV2AD61_9ARAC</name>
<accession>A0AAV2AD61</accession>
<protein>
    <submittedName>
        <fullName evidence="2">Uncharacterized protein</fullName>
    </submittedName>
</protein>
<organism evidence="2 3">
    <name type="scientific">Larinioides sclopetarius</name>
    <dbReference type="NCBI Taxonomy" id="280406"/>
    <lineage>
        <taxon>Eukaryota</taxon>
        <taxon>Metazoa</taxon>
        <taxon>Ecdysozoa</taxon>
        <taxon>Arthropoda</taxon>
        <taxon>Chelicerata</taxon>
        <taxon>Arachnida</taxon>
        <taxon>Araneae</taxon>
        <taxon>Araneomorphae</taxon>
        <taxon>Entelegynae</taxon>
        <taxon>Araneoidea</taxon>
        <taxon>Araneidae</taxon>
        <taxon>Larinioides</taxon>
    </lineage>
</organism>
<feature type="signal peptide" evidence="1">
    <location>
        <begin position="1"/>
        <end position="19"/>
    </location>
</feature>
<comment type="caution">
    <text evidence="2">The sequence shown here is derived from an EMBL/GenBank/DDBJ whole genome shotgun (WGS) entry which is preliminary data.</text>
</comment>
<sequence>MILALVLFSIALAIQPSFSHPLGIFADSAEGFDISTDFDAYTGPWNYGNRWWGGNGRLFGGSRGLWPTDGYVENVDYDYGYNYGNPLRTVDVGRDRVVRDVAVTETDNWVRDQTTYRAQPRIRYSYNTVPVRRVYSSGIGGPRTSSLRTGGDLLYLRR</sequence>
<evidence type="ECO:0000313" key="2">
    <source>
        <dbReference type="EMBL" id="CAL1281950.1"/>
    </source>
</evidence>
<feature type="chain" id="PRO_5043886631" evidence="1">
    <location>
        <begin position="20"/>
        <end position="158"/>
    </location>
</feature>
<gene>
    <name evidence="2" type="ORF">LARSCL_LOCUS11870</name>
</gene>
<dbReference type="Proteomes" id="UP001497382">
    <property type="component" value="Unassembled WGS sequence"/>
</dbReference>
<reference evidence="2 3" key="1">
    <citation type="submission" date="2024-04" db="EMBL/GenBank/DDBJ databases">
        <authorList>
            <person name="Rising A."/>
            <person name="Reimegard J."/>
            <person name="Sonavane S."/>
            <person name="Akerstrom W."/>
            <person name="Nylinder S."/>
            <person name="Hedman E."/>
            <person name="Kallberg Y."/>
        </authorList>
    </citation>
    <scope>NUCLEOTIDE SEQUENCE [LARGE SCALE GENOMIC DNA]</scope>
</reference>
<dbReference type="EMBL" id="CAXIEN010000151">
    <property type="protein sequence ID" value="CAL1281950.1"/>
    <property type="molecule type" value="Genomic_DNA"/>
</dbReference>
<dbReference type="AlphaFoldDB" id="A0AAV2AD61"/>
<evidence type="ECO:0000313" key="3">
    <source>
        <dbReference type="Proteomes" id="UP001497382"/>
    </source>
</evidence>
<evidence type="ECO:0000256" key="1">
    <source>
        <dbReference type="SAM" id="SignalP"/>
    </source>
</evidence>
<keyword evidence="1" id="KW-0732">Signal</keyword>
<proteinExistence type="predicted"/>